<keyword evidence="3" id="KW-1185">Reference proteome</keyword>
<protein>
    <submittedName>
        <fullName evidence="2">Uncharacterized protein</fullName>
    </submittedName>
</protein>
<feature type="transmembrane region" description="Helical" evidence="1">
    <location>
        <begin position="77"/>
        <end position="100"/>
    </location>
</feature>
<accession>A0ABW2S1L6</accession>
<proteinExistence type="predicted"/>
<evidence type="ECO:0000313" key="2">
    <source>
        <dbReference type="EMBL" id="MFC7449688.1"/>
    </source>
</evidence>
<reference evidence="3" key="1">
    <citation type="journal article" date="2019" name="Int. J. Syst. Evol. Microbiol.">
        <title>The Global Catalogue of Microorganisms (GCM) 10K type strain sequencing project: providing services to taxonomists for standard genome sequencing and annotation.</title>
        <authorList>
            <consortium name="The Broad Institute Genomics Platform"/>
            <consortium name="The Broad Institute Genome Sequencing Center for Infectious Disease"/>
            <person name="Wu L."/>
            <person name="Ma J."/>
        </authorList>
    </citation>
    <scope>NUCLEOTIDE SEQUENCE [LARGE SCALE GENOMIC DNA]</scope>
    <source>
        <strain evidence="3">ICMP 19430</strain>
    </source>
</reference>
<dbReference type="Proteomes" id="UP001596484">
    <property type="component" value="Unassembled WGS sequence"/>
</dbReference>
<feature type="transmembrane region" description="Helical" evidence="1">
    <location>
        <begin position="28"/>
        <end position="50"/>
    </location>
</feature>
<sequence>MGFVAPVAVLAVLLVLEGLRDHETETVVLAVGFFVLACVGTIGLLGLAGFRYFGLSRRVTGVGTGDGCGIRIPMRRYLVALLIVLGLVAAFTLVTAIGWSFGLESTASFLNPDDVGEARFLLVCGGISVAAFVFFVAFRASTVLIVSRAGIRRTTRRYRGPIVKTFDVFLPWDDIVEFIPDEQIVGGLIEVRNPIIRIRSTTTRTKAEQLAFDTDDQVTVLAHLLVAEPNTLLALLQFLKDNPDRRDILMRPDARELLRPPALRVRFREARSAKSSGSRRALRSGF</sequence>
<feature type="transmembrane region" description="Helical" evidence="1">
    <location>
        <begin position="120"/>
        <end position="147"/>
    </location>
</feature>
<evidence type="ECO:0000256" key="1">
    <source>
        <dbReference type="SAM" id="Phobius"/>
    </source>
</evidence>
<comment type="caution">
    <text evidence="2">The sequence shown here is derived from an EMBL/GenBank/DDBJ whole genome shotgun (WGS) entry which is preliminary data.</text>
</comment>
<gene>
    <name evidence="2" type="ORF">ACFQS9_17470</name>
</gene>
<dbReference type="EMBL" id="JBHTCS010000021">
    <property type="protein sequence ID" value="MFC7449688.1"/>
    <property type="molecule type" value="Genomic_DNA"/>
</dbReference>
<name>A0ABW2S1L6_9NOCA</name>
<keyword evidence="1" id="KW-1133">Transmembrane helix</keyword>
<organism evidence="2 3">
    <name type="scientific">Rhodococcus daqingensis</name>
    <dbReference type="NCBI Taxonomy" id="2479363"/>
    <lineage>
        <taxon>Bacteria</taxon>
        <taxon>Bacillati</taxon>
        <taxon>Actinomycetota</taxon>
        <taxon>Actinomycetes</taxon>
        <taxon>Mycobacteriales</taxon>
        <taxon>Nocardiaceae</taxon>
        <taxon>Rhodococcus</taxon>
    </lineage>
</organism>
<keyword evidence="1" id="KW-0812">Transmembrane</keyword>
<keyword evidence="1" id="KW-0472">Membrane</keyword>
<evidence type="ECO:0000313" key="3">
    <source>
        <dbReference type="Proteomes" id="UP001596484"/>
    </source>
</evidence>
<dbReference type="RefSeq" id="WP_378406939.1">
    <property type="nucleotide sequence ID" value="NZ_JBHTCS010000021.1"/>
</dbReference>